<comment type="similarity">
    <text evidence="2">Belongs to the class-I pyridoxal-phosphate-dependent aminotransferase family.</text>
</comment>
<dbReference type="Pfam" id="PF00155">
    <property type="entry name" value="Aminotran_1_2"/>
    <property type="match status" value="1"/>
</dbReference>
<dbReference type="InterPro" id="IPR015421">
    <property type="entry name" value="PyrdxlP-dep_Trfase_major"/>
</dbReference>
<accession>B2IC36</accession>
<dbReference type="KEGG" id="bid:Bind_1660"/>
<proteinExistence type="inferred from homology"/>
<dbReference type="AlphaFoldDB" id="B2IC36"/>
<comment type="catalytic activity">
    <reaction evidence="7">
        <text>L-aspartate + 2-oxoglutarate = oxaloacetate + L-glutamate</text>
        <dbReference type="Rhea" id="RHEA:21824"/>
        <dbReference type="ChEBI" id="CHEBI:16452"/>
        <dbReference type="ChEBI" id="CHEBI:16810"/>
        <dbReference type="ChEBI" id="CHEBI:29985"/>
        <dbReference type="ChEBI" id="CHEBI:29991"/>
        <dbReference type="EC" id="2.6.1.1"/>
    </reaction>
</comment>
<gene>
    <name evidence="9" type="ordered locus">Bind_1660</name>
</gene>
<dbReference type="InterPro" id="IPR050596">
    <property type="entry name" value="AspAT/PAT-like"/>
</dbReference>
<dbReference type="eggNOG" id="COG0436">
    <property type="taxonomic scope" value="Bacteria"/>
</dbReference>
<organism evidence="9 10">
    <name type="scientific">Beijerinckia indica subsp. indica (strain ATCC 9039 / DSM 1715 / NCIMB 8712)</name>
    <dbReference type="NCBI Taxonomy" id="395963"/>
    <lineage>
        <taxon>Bacteria</taxon>
        <taxon>Pseudomonadati</taxon>
        <taxon>Pseudomonadota</taxon>
        <taxon>Alphaproteobacteria</taxon>
        <taxon>Hyphomicrobiales</taxon>
        <taxon>Beijerinckiaceae</taxon>
        <taxon>Beijerinckia</taxon>
    </lineage>
</organism>
<feature type="domain" description="Aminotransferase class I/classII large" evidence="8">
    <location>
        <begin position="38"/>
        <end position="383"/>
    </location>
</feature>
<evidence type="ECO:0000313" key="10">
    <source>
        <dbReference type="Proteomes" id="UP000001695"/>
    </source>
</evidence>
<dbReference type="Proteomes" id="UP000001695">
    <property type="component" value="Chromosome"/>
</dbReference>
<evidence type="ECO:0000256" key="2">
    <source>
        <dbReference type="ARBA" id="ARBA00007441"/>
    </source>
</evidence>
<reference evidence="9 10" key="2">
    <citation type="journal article" date="2010" name="J. Bacteriol.">
        <title>Complete genome sequence of Beijerinckia indica subsp. indica.</title>
        <authorList>
            <person name="Tamas I."/>
            <person name="Dedysh S.N."/>
            <person name="Liesack W."/>
            <person name="Stott M.B."/>
            <person name="Alam M."/>
            <person name="Murrell J.C."/>
            <person name="Dunfield P.F."/>
        </authorList>
    </citation>
    <scope>NUCLEOTIDE SEQUENCE [LARGE SCALE GENOMIC DNA]</scope>
    <source>
        <strain evidence="10">ATCC 9039 / DSM 1715 / NCIMB 8712</strain>
    </source>
</reference>
<name>B2IC36_BEII9</name>
<dbReference type="InterPro" id="IPR015424">
    <property type="entry name" value="PyrdxlP-dep_Trfase"/>
</dbReference>
<evidence type="ECO:0000256" key="1">
    <source>
        <dbReference type="ARBA" id="ARBA00001933"/>
    </source>
</evidence>
<protein>
    <recommendedName>
        <fullName evidence="3">aspartate transaminase</fullName>
        <ecNumber evidence="3">2.6.1.1</ecNumber>
    </recommendedName>
</protein>
<evidence type="ECO:0000256" key="4">
    <source>
        <dbReference type="ARBA" id="ARBA00022576"/>
    </source>
</evidence>
<dbReference type="GO" id="GO:0006520">
    <property type="term" value="P:amino acid metabolic process"/>
    <property type="evidence" value="ECO:0007669"/>
    <property type="project" value="InterPro"/>
</dbReference>
<evidence type="ECO:0000313" key="9">
    <source>
        <dbReference type="EMBL" id="ACB95291.1"/>
    </source>
</evidence>
<evidence type="ECO:0000256" key="6">
    <source>
        <dbReference type="ARBA" id="ARBA00022898"/>
    </source>
</evidence>
<dbReference type="STRING" id="395963.Bind_1660"/>
<dbReference type="EC" id="2.6.1.1" evidence="3"/>
<dbReference type="CDD" id="cd00609">
    <property type="entry name" value="AAT_like"/>
    <property type="match status" value="1"/>
</dbReference>
<dbReference type="PANTHER" id="PTHR46383">
    <property type="entry name" value="ASPARTATE AMINOTRANSFERASE"/>
    <property type="match status" value="1"/>
</dbReference>
<dbReference type="HOGENOM" id="CLU_017584_4_3_5"/>
<evidence type="ECO:0000259" key="8">
    <source>
        <dbReference type="Pfam" id="PF00155"/>
    </source>
</evidence>
<evidence type="ECO:0000256" key="3">
    <source>
        <dbReference type="ARBA" id="ARBA00012753"/>
    </source>
</evidence>
<dbReference type="GO" id="GO:0004069">
    <property type="term" value="F:L-aspartate:2-oxoglutarate aminotransferase activity"/>
    <property type="evidence" value="ECO:0007669"/>
    <property type="project" value="UniProtKB-EC"/>
</dbReference>
<dbReference type="RefSeq" id="WP_012384648.1">
    <property type="nucleotide sequence ID" value="NC_010581.1"/>
</dbReference>
<evidence type="ECO:0000256" key="5">
    <source>
        <dbReference type="ARBA" id="ARBA00022679"/>
    </source>
</evidence>
<dbReference type="GO" id="GO:0030170">
    <property type="term" value="F:pyridoxal phosphate binding"/>
    <property type="evidence" value="ECO:0007669"/>
    <property type="project" value="InterPro"/>
</dbReference>
<reference evidence="10" key="1">
    <citation type="submission" date="2008-03" db="EMBL/GenBank/DDBJ databases">
        <title>Complete sequence of chromosome of Beijerinckia indica subsp. indica ATCC 9039.</title>
        <authorList>
            <consortium name="US DOE Joint Genome Institute"/>
            <person name="Copeland A."/>
            <person name="Lucas S."/>
            <person name="Lapidus A."/>
            <person name="Glavina del Rio T."/>
            <person name="Dalin E."/>
            <person name="Tice H."/>
            <person name="Bruce D."/>
            <person name="Goodwin L."/>
            <person name="Pitluck S."/>
            <person name="LaButti K."/>
            <person name="Schmutz J."/>
            <person name="Larimer F."/>
            <person name="Land M."/>
            <person name="Hauser L."/>
            <person name="Kyrpides N."/>
            <person name="Mikhailova N."/>
            <person name="Dunfield P.F."/>
            <person name="Dedysh S.N."/>
            <person name="Liesack W."/>
            <person name="Saw J.H."/>
            <person name="Alam M."/>
            <person name="Chen Y."/>
            <person name="Murrell J.C."/>
            <person name="Richardson P."/>
        </authorList>
    </citation>
    <scope>NUCLEOTIDE SEQUENCE [LARGE SCALE GENOMIC DNA]</scope>
    <source>
        <strain evidence="10">ATCC 9039 / DSM 1715 / NCIMB 8712</strain>
    </source>
</reference>
<dbReference type="SUPFAM" id="SSF53383">
    <property type="entry name" value="PLP-dependent transferases"/>
    <property type="match status" value="1"/>
</dbReference>
<dbReference type="Gene3D" id="3.40.640.10">
    <property type="entry name" value="Type I PLP-dependent aspartate aminotransferase-like (Major domain)"/>
    <property type="match status" value="1"/>
</dbReference>
<evidence type="ECO:0000256" key="7">
    <source>
        <dbReference type="ARBA" id="ARBA00049185"/>
    </source>
</evidence>
<keyword evidence="5 9" id="KW-0808">Transferase</keyword>
<sequence>MMTGLRERISSTRSAMAPFLALDILNQATQREREGENIVHMEVGEPGATTPTVVRQAVQEALAIGRVGYTEALGRPSLRARIARHYQETYGVTIAPERVAVTIGSSGGFMLAFLAAFDAGARIGVQAPGYPAYRNIFDALGLETVVIETNASTRHVVTPDMIEAAHAERPLDGLLLMSPANPTGTMMSPEDLQAVCAVCDRLGITFISDEVYHGLTYLEPAETALKFSDRVIVANSFSKYYCMTGWRVGWLILPEALMRPVERLQQNLAISVPYLSQVAAEAAFDAKDELQLIKAGYAANRSFLLRSLPQVGLADFHPVDGAFYIYADVSRFTNDSLEFSRRMLDETGVAVTPGLDFDRNRGNSFIRLSFAGPERDMVEAVSRLGLWLPS</sequence>
<dbReference type="EMBL" id="CP001016">
    <property type="protein sequence ID" value="ACB95291.1"/>
    <property type="molecule type" value="Genomic_DNA"/>
</dbReference>
<keyword evidence="10" id="KW-1185">Reference proteome</keyword>
<comment type="cofactor">
    <cofactor evidence="1">
        <name>pyridoxal 5'-phosphate</name>
        <dbReference type="ChEBI" id="CHEBI:597326"/>
    </cofactor>
</comment>
<dbReference type="PANTHER" id="PTHR46383:SF2">
    <property type="entry name" value="AMINOTRANSFERASE"/>
    <property type="match status" value="1"/>
</dbReference>
<dbReference type="InterPro" id="IPR004839">
    <property type="entry name" value="Aminotransferase_I/II_large"/>
</dbReference>
<keyword evidence="4 9" id="KW-0032">Aminotransferase</keyword>
<keyword evidence="6" id="KW-0663">Pyridoxal phosphate</keyword>